<reference evidence="1" key="1">
    <citation type="submission" date="2023-08" db="EMBL/GenBank/DDBJ databases">
        <title>Methanolobus mangrovi sp. nov. and Methanolobus sediminis sp. nov, two novel methylotrophic methanogens isolated from mangrove sediments in China.</title>
        <authorList>
            <person name="Zhou J."/>
        </authorList>
    </citation>
    <scope>NUCLEOTIDE SEQUENCE</scope>
    <source>
        <strain evidence="1">FTZ2</strain>
    </source>
</reference>
<organism evidence="1 2">
    <name type="scientific">Methanolobus mangrovi</name>
    <dbReference type="NCBI Taxonomy" id="3072977"/>
    <lineage>
        <taxon>Archaea</taxon>
        <taxon>Methanobacteriati</taxon>
        <taxon>Methanobacteriota</taxon>
        <taxon>Stenosarchaea group</taxon>
        <taxon>Methanomicrobia</taxon>
        <taxon>Methanosarcinales</taxon>
        <taxon>Methanosarcinaceae</taxon>
        <taxon>Methanolobus</taxon>
    </lineage>
</organism>
<protein>
    <submittedName>
        <fullName evidence="1">Uncharacterized protein</fullName>
    </submittedName>
</protein>
<evidence type="ECO:0000313" key="2">
    <source>
        <dbReference type="Proteomes" id="UP001183006"/>
    </source>
</evidence>
<gene>
    <name evidence="1" type="ORF">RE476_00350</name>
</gene>
<dbReference type="EMBL" id="CP133594">
    <property type="protein sequence ID" value="WMW22304.1"/>
    <property type="molecule type" value="Genomic_DNA"/>
</dbReference>
<dbReference type="Proteomes" id="UP001183006">
    <property type="component" value="Chromosome"/>
</dbReference>
<dbReference type="GeneID" id="84228545"/>
<name>A0AA51UFJ4_9EURY</name>
<accession>A0AA51UFJ4</accession>
<proteinExistence type="predicted"/>
<dbReference type="AlphaFoldDB" id="A0AA51UFJ4"/>
<sequence length="52" mass="6188">MDSSEESCKYKYPAMTSEKELFSTWTSEPLSFDRNDKTAWKKMRKTVQLPIH</sequence>
<dbReference type="KEGG" id="mmav:RE476_00350"/>
<dbReference type="RefSeq" id="WP_309308110.1">
    <property type="nucleotide sequence ID" value="NZ_CP133594.1"/>
</dbReference>
<evidence type="ECO:0000313" key="1">
    <source>
        <dbReference type="EMBL" id="WMW22304.1"/>
    </source>
</evidence>
<keyword evidence="2" id="KW-1185">Reference proteome</keyword>